<reference evidence="1 2" key="1">
    <citation type="submission" date="2019-10" db="EMBL/GenBank/DDBJ databases">
        <title>Description of Paenibacillus terricola sp. nov.</title>
        <authorList>
            <person name="Carlier A."/>
            <person name="Qi S."/>
        </authorList>
    </citation>
    <scope>NUCLEOTIDE SEQUENCE [LARGE SCALE GENOMIC DNA]</scope>
    <source>
        <strain evidence="1 2">LMG 31459</strain>
    </source>
</reference>
<comment type="caution">
    <text evidence="1">The sequence shown here is derived from an EMBL/GenBank/DDBJ whole genome shotgun (WGS) entry which is preliminary data.</text>
</comment>
<evidence type="ECO:0000313" key="1">
    <source>
        <dbReference type="EMBL" id="NOU77662.1"/>
    </source>
</evidence>
<sequence>MYEIQELVRSTAWGRRIDAFCTTILDYSRNHKGIVVFCARFGKVISLPHTSRVENVKSCPNRPKGPILTVVKAKIDVNIFNSEMDNNVIVSNITTYEKFTIENQKKLKQPASRIIPSCSYFHNAPPERRVTRESPKFSEYLMNIKKKPGSTTIRVS</sequence>
<gene>
    <name evidence="1" type="ORF">GC101_02095</name>
</gene>
<organism evidence="1 2">
    <name type="scientific">Paenibacillus phytohabitans</name>
    <dbReference type="NCBI Taxonomy" id="2654978"/>
    <lineage>
        <taxon>Bacteria</taxon>
        <taxon>Bacillati</taxon>
        <taxon>Bacillota</taxon>
        <taxon>Bacilli</taxon>
        <taxon>Bacillales</taxon>
        <taxon>Paenibacillaceae</taxon>
        <taxon>Paenibacillus</taxon>
    </lineage>
</organism>
<dbReference type="Proteomes" id="UP000596857">
    <property type="component" value="Unassembled WGS sequence"/>
</dbReference>
<protein>
    <submittedName>
        <fullName evidence="1">Uncharacterized protein</fullName>
    </submittedName>
</protein>
<name>A0ABX1Y9U1_9BACL</name>
<proteinExistence type="predicted"/>
<dbReference type="EMBL" id="WHOB01000016">
    <property type="protein sequence ID" value="NOU77662.1"/>
    <property type="molecule type" value="Genomic_DNA"/>
</dbReference>
<keyword evidence="2" id="KW-1185">Reference proteome</keyword>
<accession>A0ABX1Y9U1</accession>
<evidence type="ECO:0000313" key="2">
    <source>
        <dbReference type="Proteomes" id="UP000596857"/>
    </source>
</evidence>